<name>A0A1T5KK03_9BACT</name>
<feature type="region of interest" description="Disordered" evidence="1">
    <location>
        <begin position="1"/>
        <end position="22"/>
    </location>
</feature>
<protein>
    <submittedName>
        <fullName evidence="2">Uncharacterized protein</fullName>
    </submittedName>
</protein>
<evidence type="ECO:0000313" key="3">
    <source>
        <dbReference type="Proteomes" id="UP000190961"/>
    </source>
</evidence>
<evidence type="ECO:0000313" key="2">
    <source>
        <dbReference type="EMBL" id="SKC64084.1"/>
    </source>
</evidence>
<sequence length="39" mass="4352">MNFNNRFLTTSTDRNHLSNGKKKVLKAGSIPWSEGEASD</sequence>
<dbReference type="AlphaFoldDB" id="A0A1T5KK03"/>
<keyword evidence="3" id="KW-1185">Reference proteome</keyword>
<proteinExistence type="predicted"/>
<reference evidence="2 3" key="1">
    <citation type="submission" date="2017-02" db="EMBL/GenBank/DDBJ databases">
        <authorList>
            <person name="Peterson S.W."/>
        </authorList>
    </citation>
    <scope>NUCLEOTIDE SEQUENCE [LARGE SCALE GENOMIC DNA]</scope>
    <source>
        <strain evidence="2 3">DSM 25262</strain>
    </source>
</reference>
<accession>A0A1T5KK03</accession>
<gene>
    <name evidence="2" type="ORF">SAMN05660236_2293</name>
</gene>
<organism evidence="2 3">
    <name type="scientific">Ohtaekwangia koreensis</name>
    <dbReference type="NCBI Taxonomy" id="688867"/>
    <lineage>
        <taxon>Bacteria</taxon>
        <taxon>Pseudomonadati</taxon>
        <taxon>Bacteroidota</taxon>
        <taxon>Cytophagia</taxon>
        <taxon>Cytophagales</taxon>
        <taxon>Fulvivirgaceae</taxon>
        <taxon>Ohtaekwangia</taxon>
    </lineage>
</organism>
<dbReference type="Proteomes" id="UP000190961">
    <property type="component" value="Unassembled WGS sequence"/>
</dbReference>
<evidence type="ECO:0000256" key="1">
    <source>
        <dbReference type="SAM" id="MobiDB-lite"/>
    </source>
</evidence>
<dbReference type="EMBL" id="FUZU01000001">
    <property type="protein sequence ID" value="SKC64084.1"/>
    <property type="molecule type" value="Genomic_DNA"/>
</dbReference>
<feature type="compositionally biased region" description="Polar residues" evidence="1">
    <location>
        <begin position="1"/>
        <end position="12"/>
    </location>
</feature>